<dbReference type="InterPro" id="IPR000374">
    <property type="entry name" value="PC_trans"/>
</dbReference>
<dbReference type="PIRSF" id="PIRSF018269">
    <property type="entry name" value="PC_trans_euk"/>
    <property type="match status" value="1"/>
</dbReference>
<evidence type="ECO:0000256" key="15">
    <source>
        <dbReference type="ARBA" id="ARBA00023264"/>
    </source>
</evidence>
<evidence type="ECO:0000256" key="12">
    <source>
        <dbReference type="ARBA" id="ARBA00023098"/>
    </source>
</evidence>
<evidence type="ECO:0000256" key="9">
    <source>
        <dbReference type="ARBA" id="ARBA00022692"/>
    </source>
</evidence>
<dbReference type="KEGG" id="aqu:100635512"/>
<comment type="similarity">
    <text evidence="5 16 17">Belongs to the CDS family.</text>
</comment>
<evidence type="ECO:0000256" key="11">
    <source>
        <dbReference type="ARBA" id="ARBA00022989"/>
    </source>
</evidence>
<dbReference type="FunCoup" id="A0A1X7VMG9">
    <property type="interactions" value="571"/>
</dbReference>
<dbReference type="GO" id="GO:0004605">
    <property type="term" value="F:phosphatidate cytidylyltransferase activity"/>
    <property type="evidence" value="ECO:0007669"/>
    <property type="project" value="UniProtKB-UniRule"/>
</dbReference>
<feature type="transmembrane region" description="Helical" evidence="16">
    <location>
        <begin position="243"/>
        <end position="266"/>
    </location>
</feature>
<keyword evidence="9 16" id="KW-0812">Transmembrane</keyword>
<dbReference type="InParanoid" id="A0A1X7VMG9"/>
<dbReference type="AlphaFoldDB" id="A0A1X7VMG9"/>
<dbReference type="OMA" id="FFAYMYF"/>
<protein>
    <recommendedName>
        <fullName evidence="6 16">Phosphatidate cytidylyltransferase</fullName>
        <ecNumber evidence="6 16">2.7.7.41</ecNumber>
    </recommendedName>
</protein>
<dbReference type="STRING" id="400682.A0A1X7VMG9"/>
<evidence type="ECO:0000256" key="8">
    <source>
        <dbReference type="ARBA" id="ARBA00022679"/>
    </source>
</evidence>
<evidence type="ECO:0000256" key="18">
    <source>
        <dbReference type="SAM" id="MobiDB-lite"/>
    </source>
</evidence>
<dbReference type="OrthoDB" id="10260889at2759"/>
<comment type="pathway">
    <text evidence="3 16 17">Phospholipid metabolism; CDP-diacylglycerol biosynthesis; CDP-diacylglycerol from sn-glycerol 3-phosphate: step 3/3.</text>
</comment>
<feature type="transmembrane region" description="Helical" evidence="16">
    <location>
        <begin position="181"/>
        <end position="200"/>
    </location>
</feature>
<dbReference type="EnsemblMetazoa" id="XM_003383613.3">
    <property type="protein sequence ID" value="XP_003383661.1"/>
    <property type="gene ID" value="LOC100635512"/>
</dbReference>
<keyword evidence="13 16" id="KW-0472">Membrane</keyword>
<dbReference type="Proteomes" id="UP000007879">
    <property type="component" value="Unassembled WGS sequence"/>
</dbReference>
<gene>
    <name evidence="19" type="primary">100635512</name>
</gene>
<comment type="subcellular location">
    <subcellularLocation>
        <location evidence="2">Membrane</location>
        <topology evidence="2">Multi-pass membrane protein</topology>
    </subcellularLocation>
</comment>
<sequence>MSEDSSPRNRRMNTNTDPSLQEQKERTEPTMRASTISGSANAYISTMDPKWKNWWIRGVFAGIMIGLFIVFIYMGPLALTLLSAGVFTKCFQEIIKIGHSKYQEYNLPLYRVLNWLFYFIFLYYIIGYNLIQYYPEFFSTGFAEVLATYHKLTCFFLYVFGFVMFVLTLQKDFYGVQFTMFGWTHITLFFMGSDMFMVMQNIYEGLFWFLIPVTLVICNDIMAYVFGFFFGRTKLINLSPKKTWEGFLGALFSTILFGLLFAFILAKYDLACYASQTACENSPLFKYKEYNFLGMQIQLYPVMIHTLMLAIFASLIAPFGGFFASGFKRAFKIKDFSDAIPGHGGLMDRMDCQILMVAFANVYYFTFCSTPNIERVLGLIGSLSIEQQHQVFETLQERLGTAKT</sequence>
<dbReference type="PANTHER" id="PTHR13773:SF8">
    <property type="entry name" value="PHOSPHATIDATE CYTIDYLYLTRANSFERASE, PHOTORECEPTOR-SPECIFIC"/>
    <property type="match status" value="1"/>
</dbReference>
<organism evidence="19">
    <name type="scientific">Amphimedon queenslandica</name>
    <name type="common">Sponge</name>
    <dbReference type="NCBI Taxonomy" id="400682"/>
    <lineage>
        <taxon>Eukaryota</taxon>
        <taxon>Metazoa</taxon>
        <taxon>Porifera</taxon>
        <taxon>Demospongiae</taxon>
        <taxon>Heteroscleromorpha</taxon>
        <taxon>Haplosclerida</taxon>
        <taxon>Niphatidae</taxon>
        <taxon>Amphimedon</taxon>
    </lineage>
</organism>
<dbReference type="EC" id="2.7.7.41" evidence="6 16"/>
<evidence type="ECO:0000256" key="13">
    <source>
        <dbReference type="ARBA" id="ARBA00023136"/>
    </source>
</evidence>
<evidence type="ECO:0000256" key="6">
    <source>
        <dbReference type="ARBA" id="ARBA00012487"/>
    </source>
</evidence>
<feature type="region of interest" description="Disordered" evidence="18">
    <location>
        <begin position="1"/>
        <end position="32"/>
    </location>
</feature>
<keyword evidence="20" id="KW-1185">Reference proteome</keyword>
<feature type="transmembrane region" description="Helical" evidence="16">
    <location>
        <begin position="146"/>
        <end position="169"/>
    </location>
</feature>
<keyword evidence="8 16" id="KW-0808">Transferase</keyword>
<evidence type="ECO:0000256" key="16">
    <source>
        <dbReference type="PIRNR" id="PIRNR018269"/>
    </source>
</evidence>
<evidence type="ECO:0000256" key="5">
    <source>
        <dbReference type="ARBA" id="ARBA00010185"/>
    </source>
</evidence>
<dbReference type="InterPro" id="IPR016720">
    <property type="entry name" value="PC_Trfase_euk"/>
</dbReference>
<dbReference type="Pfam" id="PF01148">
    <property type="entry name" value="CTP_transf_1"/>
    <property type="match status" value="1"/>
</dbReference>
<dbReference type="EnsemblMetazoa" id="Aqu2.1.41035_001">
    <property type="protein sequence ID" value="Aqu2.1.41035_001"/>
    <property type="gene ID" value="Aqu2.1.41035"/>
</dbReference>
<evidence type="ECO:0000313" key="19">
    <source>
        <dbReference type="EnsemblMetazoa" id="Aqu2.1.41035_001"/>
    </source>
</evidence>
<comment type="pathway">
    <text evidence="4">Lipid metabolism.</text>
</comment>
<feature type="transmembrane region" description="Helical" evidence="16">
    <location>
        <begin position="108"/>
        <end position="126"/>
    </location>
</feature>
<keyword evidence="12 16" id="KW-0443">Lipid metabolism</keyword>
<comment type="catalytic activity">
    <reaction evidence="1 16 17">
        <text>a 1,2-diacyl-sn-glycero-3-phosphate + CTP + H(+) = a CDP-1,2-diacyl-sn-glycerol + diphosphate</text>
        <dbReference type="Rhea" id="RHEA:16229"/>
        <dbReference type="ChEBI" id="CHEBI:15378"/>
        <dbReference type="ChEBI" id="CHEBI:33019"/>
        <dbReference type="ChEBI" id="CHEBI:37563"/>
        <dbReference type="ChEBI" id="CHEBI:58332"/>
        <dbReference type="ChEBI" id="CHEBI:58608"/>
        <dbReference type="EC" id="2.7.7.41"/>
    </reaction>
</comment>
<keyword evidence="14 16" id="KW-0594">Phospholipid biosynthesis</keyword>
<evidence type="ECO:0000256" key="7">
    <source>
        <dbReference type="ARBA" id="ARBA00022516"/>
    </source>
</evidence>
<dbReference type="GO" id="GO:0016024">
    <property type="term" value="P:CDP-diacylglycerol biosynthetic process"/>
    <property type="evidence" value="ECO:0007669"/>
    <property type="project" value="UniProtKB-UniRule"/>
</dbReference>
<keyword evidence="10 16" id="KW-0548">Nucleotidyltransferase</keyword>
<feature type="compositionally biased region" description="Polar residues" evidence="18">
    <location>
        <begin position="12"/>
        <end position="21"/>
    </location>
</feature>
<evidence type="ECO:0000313" key="20">
    <source>
        <dbReference type="Proteomes" id="UP000007879"/>
    </source>
</evidence>
<reference evidence="20" key="1">
    <citation type="journal article" date="2010" name="Nature">
        <title>The Amphimedon queenslandica genome and the evolution of animal complexity.</title>
        <authorList>
            <person name="Srivastava M."/>
            <person name="Simakov O."/>
            <person name="Chapman J."/>
            <person name="Fahey B."/>
            <person name="Gauthier M.E."/>
            <person name="Mitros T."/>
            <person name="Richards G.S."/>
            <person name="Conaco C."/>
            <person name="Dacre M."/>
            <person name="Hellsten U."/>
            <person name="Larroux C."/>
            <person name="Putnam N.H."/>
            <person name="Stanke M."/>
            <person name="Adamska M."/>
            <person name="Darling A."/>
            <person name="Degnan S.M."/>
            <person name="Oakley T.H."/>
            <person name="Plachetzki D.C."/>
            <person name="Zhai Y."/>
            <person name="Adamski M."/>
            <person name="Calcino A."/>
            <person name="Cummins S.F."/>
            <person name="Goodstein D.M."/>
            <person name="Harris C."/>
            <person name="Jackson D.J."/>
            <person name="Leys S.P."/>
            <person name="Shu S."/>
            <person name="Woodcroft B.J."/>
            <person name="Vervoort M."/>
            <person name="Kosik K.S."/>
            <person name="Manning G."/>
            <person name="Degnan B.M."/>
            <person name="Rokhsar D.S."/>
        </authorList>
    </citation>
    <scope>NUCLEOTIDE SEQUENCE [LARGE SCALE GENOMIC DNA]</scope>
</reference>
<evidence type="ECO:0000256" key="4">
    <source>
        <dbReference type="ARBA" id="ARBA00005189"/>
    </source>
</evidence>
<dbReference type="eggNOG" id="KOG1440">
    <property type="taxonomic scope" value="Eukaryota"/>
</dbReference>
<dbReference type="PROSITE" id="PS01315">
    <property type="entry name" value="CDS"/>
    <property type="match status" value="1"/>
</dbReference>
<keyword evidence="7 16" id="KW-0444">Lipid biosynthesis</keyword>
<evidence type="ECO:0000256" key="10">
    <source>
        <dbReference type="ARBA" id="ARBA00022695"/>
    </source>
</evidence>
<dbReference type="PANTHER" id="PTHR13773">
    <property type="entry name" value="PHOSPHATIDATE CYTIDYLYLTRANSFERASE"/>
    <property type="match status" value="1"/>
</dbReference>
<keyword evidence="15 16" id="KW-1208">Phospholipid metabolism</keyword>
<dbReference type="GO" id="GO:0005789">
    <property type="term" value="C:endoplasmic reticulum membrane"/>
    <property type="evidence" value="ECO:0007669"/>
    <property type="project" value="TreeGrafter"/>
</dbReference>
<keyword evidence="11 16" id="KW-1133">Transmembrane helix</keyword>
<dbReference type="UniPathway" id="UPA00557">
    <property type="reaction ID" value="UER00614"/>
</dbReference>
<feature type="transmembrane region" description="Helical" evidence="16">
    <location>
        <begin position="54"/>
        <end position="87"/>
    </location>
</feature>
<evidence type="ECO:0000256" key="1">
    <source>
        <dbReference type="ARBA" id="ARBA00001698"/>
    </source>
</evidence>
<evidence type="ECO:0000256" key="2">
    <source>
        <dbReference type="ARBA" id="ARBA00004141"/>
    </source>
</evidence>
<feature type="transmembrane region" description="Helical" evidence="16">
    <location>
        <begin position="206"/>
        <end position="231"/>
    </location>
</feature>
<proteinExistence type="inferred from homology"/>
<reference evidence="19" key="2">
    <citation type="submission" date="2017-05" db="UniProtKB">
        <authorList>
            <consortium name="EnsemblMetazoa"/>
        </authorList>
    </citation>
    <scope>IDENTIFICATION</scope>
</reference>
<name>A0A1X7VMG9_AMPQE</name>
<evidence type="ECO:0000256" key="14">
    <source>
        <dbReference type="ARBA" id="ARBA00023209"/>
    </source>
</evidence>
<evidence type="ECO:0000256" key="3">
    <source>
        <dbReference type="ARBA" id="ARBA00005119"/>
    </source>
</evidence>
<evidence type="ECO:0000256" key="17">
    <source>
        <dbReference type="RuleBase" id="RU003938"/>
    </source>
</evidence>
<feature type="transmembrane region" description="Helical" evidence="16">
    <location>
        <begin position="302"/>
        <end position="324"/>
    </location>
</feature>
<accession>A0A1X7VMG9</accession>